<gene>
    <name evidence="1" type="ORF">JCM19231_5335</name>
</gene>
<accession>A0A0B8NNG9</accession>
<dbReference type="EMBL" id="BBRZ01000015">
    <property type="protein sequence ID" value="GAM55561.1"/>
    <property type="molecule type" value="Genomic_DNA"/>
</dbReference>
<dbReference type="Proteomes" id="UP000031671">
    <property type="component" value="Unassembled WGS sequence"/>
</dbReference>
<evidence type="ECO:0000313" key="2">
    <source>
        <dbReference type="Proteomes" id="UP000031671"/>
    </source>
</evidence>
<protein>
    <submittedName>
        <fullName evidence="1">Uncharacterized protein</fullName>
    </submittedName>
</protein>
<organism evidence="1 2">
    <name type="scientific">Vibrio ishigakensis</name>
    <dbReference type="NCBI Taxonomy" id="1481914"/>
    <lineage>
        <taxon>Bacteria</taxon>
        <taxon>Pseudomonadati</taxon>
        <taxon>Pseudomonadota</taxon>
        <taxon>Gammaproteobacteria</taxon>
        <taxon>Vibrionales</taxon>
        <taxon>Vibrionaceae</taxon>
        <taxon>Vibrio</taxon>
    </lineage>
</organism>
<reference evidence="1 2" key="2">
    <citation type="submission" date="2015-01" db="EMBL/GenBank/DDBJ databases">
        <authorList>
            <consortium name="NBRP consortium"/>
            <person name="Sawabe T."/>
            <person name="Meirelles P."/>
            <person name="Feng G."/>
            <person name="Sayaka M."/>
            <person name="Hattori M."/>
            <person name="Ohkuma M."/>
        </authorList>
    </citation>
    <scope>NUCLEOTIDE SEQUENCE [LARGE SCALE GENOMIC DNA]</scope>
    <source>
        <strain evidence="2">JCM 19231</strain>
    </source>
</reference>
<comment type="caution">
    <text evidence="1">The sequence shown here is derived from an EMBL/GenBank/DDBJ whole genome shotgun (WGS) entry which is preliminary data.</text>
</comment>
<proteinExistence type="predicted"/>
<name>A0A0B8NNG9_9VIBR</name>
<reference evidence="1 2" key="1">
    <citation type="submission" date="2015-01" db="EMBL/GenBank/DDBJ databases">
        <title>Vibrio sp. C1 JCM 19231 whole genome shotgun sequence.</title>
        <authorList>
            <person name="Sawabe T."/>
            <person name="Meirelles P."/>
            <person name="Feng G."/>
            <person name="Sayaka M."/>
            <person name="Hattori M."/>
            <person name="Ohkuma M."/>
        </authorList>
    </citation>
    <scope>NUCLEOTIDE SEQUENCE [LARGE SCALE GENOMIC DNA]</scope>
    <source>
        <strain evidence="2">JCM 19231</strain>
    </source>
</reference>
<sequence length="47" mass="5339">MNVFDQQAYVVKINDEVVDYTIYESGTFAIPLKQGLSDITVTLEVDR</sequence>
<dbReference type="AlphaFoldDB" id="A0A0B8NNG9"/>
<keyword evidence="2" id="KW-1185">Reference proteome</keyword>
<evidence type="ECO:0000313" key="1">
    <source>
        <dbReference type="EMBL" id="GAM55561.1"/>
    </source>
</evidence>